<name>A0ABX7NFE4_9BACT</name>
<evidence type="ECO:0000256" key="2">
    <source>
        <dbReference type="ARBA" id="ARBA00023002"/>
    </source>
</evidence>
<accession>A0ABX7NFE4</accession>
<evidence type="ECO:0000256" key="1">
    <source>
        <dbReference type="ARBA" id="ARBA00001954"/>
    </source>
</evidence>
<organism evidence="5 6">
    <name type="scientific">Myxococcus landrumensis</name>
    <dbReference type="NCBI Taxonomy" id="2813577"/>
    <lineage>
        <taxon>Bacteria</taxon>
        <taxon>Pseudomonadati</taxon>
        <taxon>Myxococcota</taxon>
        <taxon>Myxococcia</taxon>
        <taxon>Myxococcales</taxon>
        <taxon>Cystobacterineae</taxon>
        <taxon>Myxococcaceae</taxon>
        <taxon>Myxococcus</taxon>
    </lineage>
</organism>
<evidence type="ECO:0000313" key="5">
    <source>
        <dbReference type="EMBL" id="QSQ17128.1"/>
    </source>
</evidence>
<dbReference type="InterPro" id="IPR042098">
    <property type="entry name" value="TauD-like_sf"/>
</dbReference>
<evidence type="ECO:0000256" key="3">
    <source>
        <dbReference type="ARBA" id="ARBA00023194"/>
    </source>
</evidence>
<reference evidence="5 6" key="1">
    <citation type="submission" date="2021-02" db="EMBL/GenBank/DDBJ databases">
        <title>De Novo genome assembly of isolated myxobacteria.</title>
        <authorList>
            <person name="Stevens D.C."/>
        </authorList>
    </citation>
    <scope>NUCLEOTIDE SEQUENCE [LARGE SCALE GENOMIC DNA]</scope>
    <source>
        <strain evidence="5 6">SCHIC003</strain>
    </source>
</reference>
<dbReference type="EMBL" id="CP071091">
    <property type="protein sequence ID" value="QSQ17128.1"/>
    <property type="molecule type" value="Genomic_DNA"/>
</dbReference>
<feature type="domain" description="TauD/TfdA-like" evidence="4">
    <location>
        <begin position="30"/>
        <end position="318"/>
    </location>
</feature>
<dbReference type="Proteomes" id="UP000663090">
    <property type="component" value="Chromosome"/>
</dbReference>
<dbReference type="InterPro" id="IPR003819">
    <property type="entry name" value="TauD/TfdA-like"/>
</dbReference>
<dbReference type="InterPro" id="IPR050411">
    <property type="entry name" value="AlphaKG_dependent_hydroxylases"/>
</dbReference>
<evidence type="ECO:0000313" key="6">
    <source>
        <dbReference type="Proteomes" id="UP000663090"/>
    </source>
</evidence>
<dbReference type="Gene3D" id="3.60.130.10">
    <property type="entry name" value="Clavaminate synthase-like"/>
    <property type="match status" value="1"/>
</dbReference>
<dbReference type="GO" id="GO:0051213">
    <property type="term" value="F:dioxygenase activity"/>
    <property type="evidence" value="ECO:0007669"/>
    <property type="project" value="UniProtKB-KW"/>
</dbReference>
<keyword evidence="6" id="KW-1185">Reference proteome</keyword>
<dbReference type="SUPFAM" id="SSF51197">
    <property type="entry name" value="Clavaminate synthase-like"/>
    <property type="match status" value="1"/>
</dbReference>
<gene>
    <name evidence="5" type="ORF">JY572_14160</name>
</gene>
<proteinExistence type="predicted"/>
<keyword evidence="5" id="KW-0223">Dioxygenase</keyword>
<evidence type="ECO:0000259" key="4">
    <source>
        <dbReference type="Pfam" id="PF02668"/>
    </source>
</evidence>
<dbReference type="Pfam" id="PF02668">
    <property type="entry name" value="TauD"/>
    <property type="match status" value="1"/>
</dbReference>
<comment type="cofactor">
    <cofactor evidence="1">
        <name>Fe(2+)</name>
        <dbReference type="ChEBI" id="CHEBI:29033"/>
    </cofactor>
</comment>
<dbReference type="RefSeq" id="WP_206718763.1">
    <property type="nucleotide sequence ID" value="NZ_CP071091.1"/>
</dbReference>
<sequence>MTLEPGVLSDVSQRALPGAPSCLLVVSPEREGADLVEWGRAHAPALRHLLSARPAMLFRGFRVPGVDAFERFAECIQPTLAEYLERSTPRTEVSGKVYTSTEYPAHETIPQHNEMSYASAWPMKLFFHCVQPSQEGGATPIADSRSVLEWLSPEVRERFTQRRVMYVRNYGTGVDLPWQKVFQTEDRTQVDEYCQRVGMQVEWLGGNRLRTRSVRPAVTKHPLTGEDVWFNQAHLFHVSNLGPKVSAAMRSVFKEEDLPRNSLYGDGSPISDADLEEVREAFRKTTYAFPWQAGDVMMLDNMLVTHGRTPFSGARRVVVAMGEMRSERDS</sequence>
<keyword evidence="3" id="KW-0045">Antibiotic biosynthesis</keyword>
<dbReference type="PANTHER" id="PTHR10696">
    <property type="entry name" value="GAMMA-BUTYROBETAINE HYDROXYLASE-RELATED"/>
    <property type="match status" value="1"/>
</dbReference>
<dbReference type="PANTHER" id="PTHR10696:SF56">
    <property type="entry name" value="TAUD_TFDA-LIKE DOMAIN-CONTAINING PROTEIN"/>
    <property type="match status" value="1"/>
</dbReference>
<protein>
    <submittedName>
        <fullName evidence="5">TauD/TfdA family dioxygenase</fullName>
    </submittedName>
</protein>
<keyword evidence="2" id="KW-0560">Oxidoreductase</keyword>